<evidence type="ECO:0000313" key="4">
    <source>
        <dbReference type="Proteomes" id="UP000315471"/>
    </source>
</evidence>
<dbReference type="InterPro" id="IPR002645">
    <property type="entry name" value="STAS_dom"/>
</dbReference>
<dbReference type="SUPFAM" id="SSF52091">
    <property type="entry name" value="SpoIIaa-like"/>
    <property type="match status" value="1"/>
</dbReference>
<proteinExistence type="predicted"/>
<feature type="domain" description="STAS" evidence="2">
    <location>
        <begin position="42"/>
        <end position="109"/>
    </location>
</feature>
<protein>
    <recommendedName>
        <fullName evidence="2">STAS domain-containing protein</fullName>
    </recommendedName>
</protein>
<dbReference type="AlphaFoldDB" id="A0A5C6DQF6"/>
<sequence>MYVDVDHKRTPAPAAGSSKHGAPKHWLAAARRGLEQGSETEILVDLRSVELISSQEIGELIRLQLSARQKSRRLVLNNPQPNLLEVFTLTRLDRLIELRHSAVTPATFV</sequence>
<dbReference type="Proteomes" id="UP000315471">
    <property type="component" value="Unassembled WGS sequence"/>
</dbReference>
<evidence type="ECO:0000259" key="2">
    <source>
        <dbReference type="PROSITE" id="PS50801"/>
    </source>
</evidence>
<evidence type="ECO:0000256" key="1">
    <source>
        <dbReference type="SAM" id="MobiDB-lite"/>
    </source>
</evidence>
<reference evidence="3 4" key="1">
    <citation type="submission" date="2019-02" db="EMBL/GenBank/DDBJ databases">
        <title>Deep-cultivation of Planctomycetes and their phenomic and genomic characterization uncovers novel biology.</title>
        <authorList>
            <person name="Wiegand S."/>
            <person name="Jogler M."/>
            <person name="Boedeker C."/>
            <person name="Pinto D."/>
            <person name="Vollmers J."/>
            <person name="Rivas-Marin E."/>
            <person name="Kohn T."/>
            <person name="Peeters S.H."/>
            <person name="Heuer A."/>
            <person name="Rast P."/>
            <person name="Oberbeckmann S."/>
            <person name="Bunk B."/>
            <person name="Jeske O."/>
            <person name="Meyerdierks A."/>
            <person name="Storesund J.E."/>
            <person name="Kallscheuer N."/>
            <person name="Luecker S."/>
            <person name="Lage O.M."/>
            <person name="Pohl T."/>
            <person name="Merkel B.J."/>
            <person name="Hornburger P."/>
            <person name="Mueller R.-W."/>
            <person name="Bruemmer F."/>
            <person name="Labrenz M."/>
            <person name="Spormann A.M."/>
            <person name="Op Den Camp H."/>
            <person name="Overmann J."/>
            <person name="Amann R."/>
            <person name="Jetten M.S.M."/>
            <person name="Mascher T."/>
            <person name="Medema M.H."/>
            <person name="Devos D.P."/>
            <person name="Kaster A.-K."/>
            <person name="Ovreas L."/>
            <person name="Rohde M."/>
            <person name="Galperin M.Y."/>
            <person name="Jogler C."/>
        </authorList>
    </citation>
    <scope>NUCLEOTIDE SEQUENCE [LARGE SCALE GENOMIC DNA]</scope>
    <source>
        <strain evidence="3 4">Q31b</strain>
    </source>
</reference>
<name>A0A5C6DQF6_9BACT</name>
<dbReference type="Gene3D" id="3.30.750.24">
    <property type="entry name" value="STAS domain"/>
    <property type="match status" value="1"/>
</dbReference>
<keyword evidence="4" id="KW-1185">Reference proteome</keyword>
<dbReference type="Pfam" id="PF13466">
    <property type="entry name" value="STAS_2"/>
    <property type="match status" value="1"/>
</dbReference>
<dbReference type="InterPro" id="IPR036513">
    <property type="entry name" value="STAS_dom_sf"/>
</dbReference>
<dbReference type="CDD" id="cd07043">
    <property type="entry name" value="STAS_anti-anti-sigma_factors"/>
    <property type="match status" value="1"/>
</dbReference>
<gene>
    <name evidence="3" type="ORF">Q31b_40670</name>
</gene>
<evidence type="ECO:0000313" key="3">
    <source>
        <dbReference type="EMBL" id="TWU38988.1"/>
    </source>
</evidence>
<dbReference type="EMBL" id="SJPY01000006">
    <property type="protein sequence ID" value="TWU38988.1"/>
    <property type="molecule type" value="Genomic_DNA"/>
</dbReference>
<dbReference type="InterPro" id="IPR058548">
    <property type="entry name" value="MlaB-like_STAS"/>
</dbReference>
<accession>A0A5C6DQF6</accession>
<dbReference type="PROSITE" id="PS50801">
    <property type="entry name" value="STAS"/>
    <property type="match status" value="1"/>
</dbReference>
<feature type="region of interest" description="Disordered" evidence="1">
    <location>
        <begin position="1"/>
        <end position="23"/>
    </location>
</feature>
<comment type="caution">
    <text evidence="3">The sequence shown here is derived from an EMBL/GenBank/DDBJ whole genome shotgun (WGS) entry which is preliminary data.</text>
</comment>
<organism evidence="3 4">
    <name type="scientific">Novipirellula aureliae</name>
    <dbReference type="NCBI Taxonomy" id="2527966"/>
    <lineage>
        <taxon>Bacteria</taxon>
        <taxon>Pseudomonadati</taxon>
        <taxon>Planctomycetota</taxon>
        <taxon>Planctomycetia</taxon>
        <taxon>Pirellulales</taxon>
        <taxon>Pirellulaceae</taxon>
        <taxon>Novipirellula</taxon>
    </lineage>
</organism>